<proteinExistence type="predicted"/>
<dbReference type="EMBL" id="CP017111">
    <property type="protein sequence ID" value="AOO64673.1"/>
    <property type="molecule type" value="Genomic_DNA"/>
</dbReference>
<evidence type="ECO:0000256" key="6">
    <source>
        <dbReference type="SAM" id="Phobius"/>
    </source>
</evidence>
<dbReference type="Gene3D" id="3.30.450.20">
    <property type="entry name" value="PAS domain"/>
    <property type="match status" value="2"/>
</dbReference>
<keyword evidence="5 6" id="KW-0472">Membrane</keyword>
<dbReference type="Proteomes" id="UP000094609">
    <property type="component" value="Chromosome"/>
</dbReference>
<reference evidence="9" key="1">
    <citation type="submission" date="2016-08" db="EMBL/GenBank/DDBJ databases">
        <title>Complete genome sequence of the organohalide-respiring Epsilonproteobacterium Sulfurospirillum halorespirans.</title>
        <authorList>
            <person name="Goris T."/>
            <person name="Zimmermann J."/>
            <person name="Schenz B."/>
            <person name="Lemos M."/>
            <person name="Hackermueller J."/>
            <person name="Diekert G."/>
        </authorList>
    </citation>
    <scope>NUCLEOTIDE SEQUENCE [LARGE SCALE GENOMIC DNA]</scope>
    <source>
        <strain>DSM 13726</strain>
        <strain evidence="9">PCE-M2</strain>
    </source>
</reference>
<evidence type="ECO:0000313" key="9">
    <source>
        <dbReference type="Proteomes" id="UP000094609"/>
    </source>
</evidence>
<sequence length="306" mass="35445">MSWTFNQRIALVAGVLLTFFLLLFGSVSYFKMKFYLEKEITAKQMSIMKSLQTDINGWMQPSMRQVQDVAKELEMHTPFIKEEIVPILARSKKAINAVQVYFGLEDGRMMYDTGKELNRDWYDPRNRPWYAEGLDANETVISEPFVGFASNQLTVTIMTPVFVHGKKQGVVAASFYVNKLYRKIKAVHMEDGYAFIVNAQGKIIIHPDKAMINVNLQEQNPALKKMYAYMTMHKEGSYTYEFDGRKELITFGELRNGWFSVVSIENAKAYAFNHSMLKLYWVMGFLMIVLTVMILVRMTHKSVEHE</sequence>
<protein>
    <recommendedName>
        <fullName evidence="7">Cache domain-containing protein</fullName>
    </recommendedName>
</protein>
<evidence type="ECO:0000256" key="3">
    <source>
        <dbReference type="ARBA" id="ARBA00022692"/>
    </source>
</evidence>
<gene>
    <name evidence="8" type="ORF">SHALO_0892</name>
</gene>
<evidence type="ECO:0000256" key="2">
    <source>
        <dbReference type="ARBA" id="ARBA00022475"/>
    </source>
</evidence>
<dbReference type="AlphaFoldDB" id="A0A1D7TI71"/>
<keyword evidence="3 6" id="KW-0812">Transmembrane</keyword>
<comment type="subcellular location">
    <subcellularLocation>
        <location evidence="1">Cell membrane</location>
        <topology evidence="1">Multi-pass membrane protein</topology>
    </subcellularLocation>
</comment>
<dbReference type="CDD" id="cd12912">
    <property type="entry name" value="PDC2_MCP_like"/>
    <property type="match status" value="1"/>
</dbReference>
<organism evidence="8 9">
    <name type="scientific">Sulfurospirillum halorespirans DSM 13726</name>
    <dbReference type="NCBI Taxonomy" id="1193502"/>
    <lineage>
        <taxon>Bacteria</taxon>
        <taxon>Pseudomonadati</taxon>
        <taxon>Campylobacterota</taxon>
        <taxon>Epsilonproteobacteria</taxon>
        <taxon>Campylobacterales</taxon>
        <taxon>Sulfurospirillaceae</taxon>
        <taxon>Sulfurospirillum</taxon>
    </lineage>
</organism>
<evidence type="ECO:0000313" key="8">
    <source>
        <dbReference type="EMBL" id="AOO64673.1"/>
    </source>
</evidence>
<dbReference type="InterPro" id="IPR033479">
    <property type="entry name" value="dCache_1"/>
</dbReference>
<dbReference type="RefSeq" id="WP_069477536.1">
    <property type="nucleotide sequence ID" value="NZ_CP017111.1"/>
</dbReference>
<feature type="domain" description="Cache" evidence="7">
    <location>
        <begin position="37"/>
        <end position="262"/>
    </location>
</feature>
<dbReference type="Pfam" id="PF02743">
    <property type="entry name" value="dCache_1"/>
    <property type="match status" value="1"/>
</dbReference>
<keyword evidence="2" id="KW-1003">Cell membrane</keyword>
<evidence type="ECO:0000259" key="7">
    <source>
        <dbReference type="Pfam" id="PF02743"/>
    </source>
</evidence>
<dbReference type="SUPFAM" id="SSF103190">
    <property type="entry name" value="Sensory domain-like"/>
    <property type="match status" value="1"/>
</dbReference>
<evidence type="ECO:0000256" key="4">
    <source>
        <dbReference type="ARBA" id="ARBA00022989"/>
    </source>
</evidence>
<dbReference type="InterPro" id="IPR029151">
    <property type="entry name" value="Sensor-like_sf"/>
</dbReference>
<evidence type="ECO:0000256" key="1">
    <source>
        <dbReference type="ARBA" id="ARBA00004651"/>
    </source>
</evidence>
<dbReference type="CDD" id="cd12913">
    <property type="entry name" value="PDC1_MCP_like"/>
    <property type="match status" value="1"/>
</dbReference>
<evidence type="ECO:0000256" key="5">
    <source>
        <dbReference type="ARBA" id="ARBA00023136"/>
    </source>
</evidence>
<dbReference type="KEGG" id="shal:SHALO_0892"/>
<accession>A0A1D7TI71</accession>
<feature type="transmembrane region" description="Helical" evidence="6">
    <location>
        <begin position="279"/>
        <end position="296"/>
    </location>
</feature>
<keyword evidence="9" id="KW-1185">Reference proteome</keyword>
<name>A0A1D7TI71_9BACT</name>
<dbReference type="PATRIC" id="fig|1193502.14.peg.898"/>
<dbReference type="STRING" id="1193502.SHALO_0892"/>
<keyword evidence="4 6" id="KW-1133">Transmembrane helix</keyword>
<dbReference type="GO" id="GO:0005886">
    <property type="term" value="C:plasma membrane"/>
    <property type="evidence" value="ECO:0007669"/>
    <property type="project" value="UniProtKB-SubCell"/>
</dbReference>